<dbReference type="CDD" id="cd05483">
    <property type="entry name" value="retropepsin_like_bacteria"/>
    <property type="match status" value="1"/>
</dbReference>
<feature type="chain" id="PRO_5030609121" description="Aspartyl protease" evidence="1">
    <location>
        <begin position="30"/>
        <end position="428"/>
    </location>
</feature>
<dbReference type="Pfam" id="PF13650">
    <property type="entry name" value="Asp_protease_2"/>
    <property type="match status" value="1"/>
</dbReference>
<dbReference type="SUPFAM" id="SSF50630">
    <property type="entry name" value="Acid proteases"/>
    <property type="match status" value="2"/>
</dbReference>
<gene>
    <name evidence="2" type="ORF">HLH36_12815</name>
</gene>
<dbReference type="Gene3D" id="2.40.70.10">
    <property type="entry name" value="Acid Proteases"/>
    <property type="match status" value="2"/>
</dbReference>
<keyword evidence="3" id="KW-1185">Reference proteome</keyword>
<dbReference type="PROSITE" id="PS51257">
    <property type="entry name" value="PROKAR_LIPOPROTEIN"/>
    <property type="match status" value="1"/>
</dbReference>
<evidence type="ECO:0000313" key="2">
    <source>
        <dbReference type="EMBL" id="MBB2169224.1"/>
    </source>
</evidence>
<feature type="signal peptide" evidence="1">
    <location>
        <begin position="1"/>
        <end position="29"/>
    </location>
</feature>
<name>A0A7W4IUC5_9PROT</name>
<proteinExistence type="predicted"/>
<dbReference type="Proteomes" id="UP000559860">
    <property type="component" value="Unassembled WGS sequence"/>
</dbReference>
<evidence type="ECO:0000313" key="3">
    <source>
        <dbReference type="Proteomes" id="UP000559860"/>
    </source>
</evidence>
<reference evidence="2 3" key="1">
    <citation type="submission" date="2020-04" db="EMBL/GenBank/DDBJ databases">
        <title>Description of novel Gluconacetobacter.</title>
        <authorList>
            <person name="Sombolestani A."/>
        </authorList>
    </citation>
    <scope>NUCLEOTIDE SEQUENCE [LARGE SCALE GENOMIC DNA]</scope>
    <source>
        <strain evidence="2 3">LMG 27801</strain>
    </source>
</reference>
<dbReference type="EMBL" id="JABEQD010000008">
    <property type="protein sequence ID" value="MBB2169224.1"/>
    <property type="molecule type" value="Genomic_DNA"/>
</dbReference>
<dbReference type="InterPro" id="IPR034122">
    <property type="entry name" value="Retropepsin-like_bacterial"/>
</dbReference>
<accession>A0A7W4IUC5</accession>
<organism evidence="2 3">
    <name type="scientific">Gluconacetobacter aggeris</name>
    <dbReference type="NCBI Taxonomy" id="1286186"/>
    <lineage>
        <taxon>Bacteria</taxon>
        <taxon>Pseudomonadati</taxon>
        <taxon>Pseudomonadota</taxon>
        <taxon>Alphaproteobacteria</taxon>
        <taxon>Acetobacterales</taxon>
        <taxon>Acetobacteraceae</taxon>
        <taxon>Gluconacetobacter</taxon>
    </lineage>
</organism>
<comment type="caution">
    <text evidence="2">The sequence shown here is derived from an EMBL/GenBank/DDBJ whole genome shotgun (WGS) entry which is preliminary data.</text>
</comment>
<evidence type="ECO:0000256" key="1">
    <source>
        <dbReference type="SAM" id="SignalP"/>
    </source>
</evidence>
<keyword evidence="1" id="KW-0732">Signal</keyword>
<protein>
    <recommendedName>
        <fullName evidence="4">Aspartyl protease</fullName>
    </recommendedName>
</protein>
<dbReference type="RefSeq" id="WP_182986737.1">
    <property type="nucleotide sequence ID" value="NZ_JABEQD010000008.1"/>
</dbReference>
<evidence type="ECO:0008006" key="4">
    <source>
        <dbReference type="Google" id="ProtNLM"/>
    </source>
</evidence>
<sequence>MTIFVRFGDIARSLLALGTLMAVTSACQAAPTTDMSEWQTNDFKSRIAATTDAATRDCLTGILLSRQARPEEAVPILERVSPALSHDNSRNRALSLYALTYDYVLVGRYGDAARTADALIAQGSEWLAPAERQGLHDDAEIWHILAQSPAMRAEFHGGVHLPMKQTMVGHFTIPATVHDISMDWIVDTGANLSVLNASTAERLGVRILPGIAHTQAGTTGIENTLRIGMIDEIHIGSAMIYNVPVLVFDDQALSIPTPKGLYVMKATIGYPVQRSLENIQFSKAHGFMAHNPLPSSLGHGAPLGLSELTPTISVSYHGHPISGSVDTGATGTIMGARFHALLDHDAIPYTDTTRHNGGAGGYLMSAGAMVPNAEFQVGTRDVTLTKLFVLAKPNNSLLDTLYGNFGQDLWKKGDGAIFDFTNGRFYLL</sequence>
<dbReference type="InterPro" id="IPR021109">
    <property type="entry name" value="Peptidase_aspartic_dom_sf"/>
</dbReference>
<dbReference type="AlphaFoldDB" id="A0A7W4IUC5"/>